<keyword evidence="6" id="KW-0732">Signal</keyword>
<feature type="region of interest" description="Disordered" evidence="5">
    <location>
        <begin position="360"/>
        <end position="463"/>
    </location>
</feature>
<feature type="signal peptide" evidence="6">
    <location>
        <begin position="1"/>
        <end position="21"/>
    </location>
</feature>
<comment type="caution">
    <text evidence="8">The sequence shown here is derived from an EMBL/GenBank/DDBJ whole genome shotgun (WGS) entry which is preliminary data.</text>
</comment>
<keyword evidence="9" id="KW-1185">Reference proteome</keyword>
<dbReference type="RefSeq" id="WP_136736247.1">
    <property type="nucleotide sequence ID" value="NZ_SWDB01000027.1"/>
</dbReference>
<accession>A0A4U1B458</accession>
<keyword evidence="2" id="KW-0479">Metal-binding</keyword>
<keyword evidence="3" id="KW-0378">Hydrolase</keyword>
<dbReference type="GO" id="GO:0006508">
    <property type="term" value="P:proteolysis"/>
    <property type="evidence" value="ECO:0007669"/>
    <property type="project" value="UniProtKB-KW"/>
</dbReference>
<organism evidence="8 9">
    <name type="scientific">Thalassotalea mangrovi</name>
    <dbReference type="NCBI Taxonomy" id="2572245"/>
    <lineage>
        <taxon>Bacteria</taxon>
        <taxon>Pseudomonadati</taxon>
        <taxon>Pseudomonadota</taxon>
        <taxon>Gammaproteobacteria</taxon>
        <taxon>Alteromonadales</taxon>
        <taxon>Colwelliaceae</taxon>
        <taxon>Thalassotalea</taxon>
    </lineage>
</organism>
<proteinExistence type="predicted"/>
<feature type="domain" description="Peptidase M10 metallopeptidase" evidence="7">
    <location>
        <begin position="121"/>
        <end position="173"/>
    </location>
</feature>
<reference evidence="8 9" key="1">
    <citation type="submission" date="2019-04" db="EMBL/GenBank/DDBJ databases">
        <title>Thalassotalea guangxiensis sp. nov., isolated from sediment of the coastal wetland.</title>
        <authorList>
            <person name="Zheng S."/>
            <person name="Zhang D."/>
        </authorList>
    </citation>
    <scope>NUCLEOTIDE SEQUENCE [LARGE SCALE GENOMIC DNA]</scope>
    <source>
        <strain evidence="8 9">ZS-4</strain>
    </source>
</reference>
<dbReference type="GO" id="GO:0004222">
    <property type="term" value="F:metalloendopeptidase activity"/>
    <property type="evidence" value="ECO:0007669"/>
    <property type="project" value="InterPro"/>
</dbReference>
<feature type="compositionally biased region" description="Acidic residues" evidence="5">
    <location>
        <begin position="388"/>
        <end position="401"/>
    </location>
</feature>
<dbReference type="Pfam" id="PF00413">
    <property type="entry name" value="Peptidase_M10"/>
    <property type="match status" value="1"/>
</dbReference>
<evidence type="ECO:0000256" key="2">
    <source>
        <dbReference type="ARBA" id="ARBA00022723"/>
    </source>
</evidence>
<dbReference type="Proteomes" id="UP000307999">
    <property type="component" value="Unassembled WGS sequence"/>
</dbReference>
<dbReference type="AlphaFoldDB" id="A0A4U1B458"/>
<feature type="compositionally biased region" description="Acidic residues" evidence="5">
    <location>
        <begin position="362"/>
        <end position="381"/>
    </location>
</feature>
<dbReference type="GO" id="GO:0031012">
    <property type="term" value="C:extracellular matrix"/>
    <property type="evidence" value="ECO:0007669"/>
    <property type="project" value="InterPro"/>
</dbReference>
<evidence type="ECO:0000256" key="5">
    <source>
        <dbReference type="SAM" id="MobiDB-lite"/>
    </source>
</evidence>
<keyword evidence="4" id="KW-0862">Zinc</keyword>
<gene>
    <name evidence="8" type="ORF">E8M12_11310</name>
</gene>
<dbReference type="Gene3D" id="3.40.390.10">
    <property type="entry name" value="Collagenase (Catalytic Domain)"/>
    <property type="match status" value="1"/>
</dbReference>
<evidence type="ECO:0000313" key="9">
    <source>
        <dbReference type="Proteomes" id="UP000307999"/>
    </source>
</evidence>
<evidence type="ECO:0000256" key="3">
    <source>
        <dbReference type="ARBA" id="ARBA00022801"/>
    </source>
</evidence>
<name>A0A4U1B458_9GAMM</name>
<dbReference type="InterPro" id="IPR024079">
    <property type="entry name" value="MetalloPept_cat_dom_sf"/>
</dbReference>
<dbReference type="OrthoDB" id="574310at2"/>
<dbReference type="EMBL" id="SWDB01000027">
    <property type="protein sequence ID" value="TKB44713.1"/>
    <property type="molecule type" value="Genomic_DNA"/>
</dbReference>
<feature type="chain" id="PRO_5020376176" description="Peptidase M10 metallopeptidase domain-containing protein" evidence="6">
    <location>
        <begin position="22"/>
        <end position="488"/>
    </location>
</feature>
<evidence type="ECO:0000313" key="8">
    <source>
        <dbReference type="EMBL" id="TKB44713.1"/>
    </source>
</evidence>
<keyword evidence="1" id="KW-0645">Protease</keyword>
<protein>
    <recommendedName>
        <fullName evidence="7">Peptidase M10 metallopeptidase domain-containing protein</fullName>
    </recommendedName>
</protein>
<evidence type="ECO:0000256" key="1">
    <source>
        <dbReference type="ARBA" id="ARBA00022670"/>
    </source>
</evidence>
<evidence type="ECO:0000259" key="7">
    <source>
        <dbReference type="Pfam" id="PF00413"/>
    </source>
</evidence>
<evidence type="ECO:0000256" key="6">
    <source>
        <dbReference type="SAM" id="SignalP"/>
    </source>
</evidence>
<sequence>MTARPLLLGACLLSLAWSTQASQYYSCNGDQGALHWPDGLATISLADLSFPPGSGYRNTAIAAIESWNQIIGSNLNYTITSDNFTDSSLGDGINKIYFSSDLDDDTLGITQFEYYQSRCELSEADISLNTNYQWLTENKNPALTQQDINARRHNLQSVLVHEIGHMSGLDHETGNLPVPSNLRPSAPGPSVGHNYQRIPVADEVAGIRGLYPGNDKGLDLAVSLYRSSSDGRFNVPVARPSSMQIRQGKSIEINYVYLDLGSIKTNATAAFYLLDSLDYRNNGFNPARYQAIARQFITPSHNDAESQLLQKRLVMPFNDDFPLGDYQIIIDIQANSDDQDQNPDNNYTPFHYTLTLLAGNADDIDPPEDEVPPATGDDFDNDGLVNSEDSDDDNDGYDDTADAFPLNPLEWLDSDSDGVGDNSDAFPQDPNESKDSDNDGIGDNQDAFPFDASQSTVSDDSGAAANPLSLLVLLIYLGIRRRTRYERT</sequence>
<dbReference type="GO" id="GO:0008270">
    <property type="term" value="F:zinc ion binding"/>
    <property type="evidence" value="ECO:0007669"/>
    <property type="project" value="InterPro"/>
</dbReference>
<evidence type="ECO:0000256" key="4">
    <source>
        <dbReference type="ARBA" id="ARBA00022833"/>
    </source>
</evidence>
<dbReference type="InterPro" id="IPR001818">
    <property type="entry name" value="Pept_M10_metallopeptidase"/>
</dbReference>
<dbReference type="SUPFAM" id="SSF55486">
    <property type="entry name" value="Metalloproteases ('zincins'), catalytic domain"/>
    <property type="match status" value="1"/>
</dbReference>